<gene>
    <name evidence="1" type="ORF">NCTC10975_01959</name>
</gene>
<sequence length="128" mass="14601">MQERVKNNLIFSAPTQNAGSNALFLLKIAPSAINANKGHNVNNTFCIVFAPRKIVIIYNIVTLAKLPTDIVNIKANSKNDKNKKFSHFKPQLFLFYNARYNFYVNKALFINFINQYTFDNSVNLPEPS</sequence>
<dbReference type="EMBL" id="UAUE01000013">
    <property type="protein sequence ID" value="SPY96248.1"/>
    <property type="molecule type" value="Genomic_DNA"/>
</dbReference>
<evidence type="ECO:0000313" key="1">
    <source>
        <dbReference type="EMBL" id="SPY96248.1"/>
    </source>
</evidence>
<accession>A0A2X2BNX9</accession>
<reference evidence="1 2" key="1">
    <citation type="submission" date="2018-06" db="EMBL/GenBank/DDBJ databases">
        <authorList>
            <consortium name="Pathogen Informatics"/>
            <person name="Doyle S."/>
        </authorList>
    </citation>
    <scope>NUCLEOTIDE SEQUENCE [LARGE SCALE GENOMIC DNA]</scope>
    <source>
        <strain evidence="1 2">NCTC10975</strain>
    </source>
</reference>
<name>A0A2X2BNX9_PROMI</name>
<dbReference type="AlphaFoldDB" id="A0A2X2BNX9"/>
<dbReference type="Proteomes" id="UP000251485">
    <property type="component" value="Unassembled WGS sequence"/>
</dbReference>
<protein>
    <submittedName>
        <fullName evidence="1">Uncharacterized protein</fullName>
    </submittedName>
</protein>
<evidence type="ECO:0000313" key="2">
    <source>
        <dbReference type="Proteomes" id="UP000251485"/>
    </source>
</evidence>
<organism evidence="1 2">
    <name type="scientific">Proteus mirabilis</name>
    <dbReference type="NCBI Taxonomy" id="584"/>
    <lineage>
        <taxon>Bacteria</taxon>
        <taxon>Pseudomonadati</taxon>
        <taxon>Pseudomonadota</taxon>
        <taxon>Gammaproteobacteria</taxon>
        <taxon>Enterobacterales</taxon>
        <taxon>Morganellaceae</taxon>
        <taxon>Proteus</taxon>
    </lineage>
</organism>
<proteinExistence type="predicted"/>